<dbReference type="STRING" id="396.AMC85_CH00799"/>
<dbReference type="GO" id="GO:0008460">
    <property type="term" value="F:dTDP-glucose 4,6-dehydratase activity"/>
    <property type="evidence" value="ECO:0007669"/>
    <property type="project" value="UniProtKB-EC"/>
</dbReference>
<dbReference type="EMBL" id="CP064931">
    <property type="protein sequence ID" value="QPK07876.1"/>
    <property type="molecule type" value="Genomic_DNA"/>
</dbReference>
<dbReference type="EC" id="4.2.1.46" evidence="2"/>
<dbReference type="Gene3D" id="3.90.25.10">
    <property type="entry name" value="UDP-galactose 4-epimerase, domain 1"/>
    <property type="match status" value="1"/>
</dbReference>
<evidence type="ECO:0000313" key="4">
    <source>
        <dbReference type="Proteomes" id="UP000078551"/>
    </source>
</evidence>
<gene>
    <name evidence="2" type="ORF">AMC81_CH00797</name>
    <name evidence="3" type="ORF">HER27_015600</name>
</gene>
<evidence type="ECO:0000259" key="1">
    <source>
        <dbReference type="Pfam" id="PF16363"/>
    </source>
</evidence>
<dbReference type="SUPFAM" id="SSF51735">
    <property type="entry name" value="NAD(P)-binding Rossmann-fold domains"/>
    <property type="match status" value="1"/>
</dbReference>
<feature type="domain" description="NAD(P)-binding" evidence="1">
    <location>
        <begin position="5"/>
        <end position="305"/>
    </location>
</feature>
<protein>
    <submittedName>
        <fullName evidence="3">SDR family oxidoreductase</fullName>
    </submittedName>
    <submittedName>
        <fullName evidence="2">dTDP-glucose-4,6-dehydratase protein</fullName>
        <ecNumber evidence="2">4.2.1.46</ecNumber>
    </submittedName>
</protein>
<sequence length="326" mass="35384">MKKALVTGADGFIASHLVETLVRSGVEVCALCQYNSFSSWGWLDQSEYRGKFEVILGDVRDPAQMRSVAKGVDTIFHLAALIAIPYSYQAPSSYIDTNVHGTLNVLQGALDAGVGRVIQTSTSEVYGTARFVPISESHPLQAQSPYSASKIGADAIAYSYHSSFDLPVTIARPFNTYGPRQSARAVIPTVISQLLSGRTTLKLGALSPTRDFNFVQDTCDGFLALAACDEAVGQTVNIGSGSEISIGDTVRLIADIIGVSVEIECDEQRLRPVNSEVERLCCDNSLIKSLTGFSPRYSLEDGLRATIEWLRQPDNLTRYKADIFNV</sequence>
<dbReference type="InterPro" id="IPR026390">
    <property type="entry name" value="LegB-like"/>
</dbReference>
<dbReference type="Proteomes" id="UP000078551">
    <property type="component" value="Chromosome"/>
</dbReference>
<dbReference type="AlphaFoldDB" id="A0A192T5K3"/>
<dbReference type="EMBL" id="CP013568">
    <property type="protein sequence ID" value="ANL83612.1"/>
    <property type="molecule type" value="Genomic_DNA"/>
</dbReference>
<proteinExistence type="predicted"/>
<dbReference type="InterPro" id="IPR045869">
    <property type="entry name" value="Arna-like_SDR_e"/>
</dbReference>
<accession>A0A192T5K3</accession>
<evidence type="ECO:0000313" key="5">
    <source>
        <dbReference type="Proteomes" id="UP000540266"/>
    </source>
</evidence>
<keyword evidence="4" id="KW-1185">Reference proteome</keyword>
<dbReference type="InterPro" id="IPR016040">
    <property type="entry name" value="NAD(P)-bd_dom"/>
</dbReference>
<dbReference type="PANTHER" id="PTHR43000">
    <property type="entry name" value="DTDP-D-GLUCOSE 4,6-DEHYDRATASE-RELATED"/>
    <property type="match status" value="1"/>
</dbReference>
<dbReference type="NCBIfam" id="TIGR04180">
    <property type="entry name" value="EDH_00030"/>
    <property type="match status" value="1"/>
</dbReference>
<organism evidence="3 5">
    <name type="scientific">Rhizobium phaseoli</name>
    <dbReference type="NCBI Taxonomy" id="396"/>
    <lineage>
        <taxon>Bacteria</taxon>
        <taxon>Pseudomonadati</taxon>
        <taxon>Pseudomonadota</taxon>
        <taxon>Alphaproteobacteria</taxon>
        <taxon>Hyphomicrobiales</taxon>
        <taxon>Rhizobiaceae</taxon>
        <taxon>Rhizobium/Agrobacterium group</taxon>
        <taxon>Rhizobium</taxon>
    </lineage>
</organism>
<name>A0A192T5K3_9HYPH</name>
<evidence type="ECO:0000313" key="2">
    <source>
        <dbReference type="EMBL" id="ANL83612.1"/>
    </source>
</evidence>
<dbReference type="Gene3D" id="3.40.50.720">
    <property type="entry name" value="NAD(P)-binding Rossmann-like Domain"/>
    <property type="match status" value="1"/>
</dbReference>
<dbReference type="InterPro" id="IPR036291">
    <property type="entry name" value="NAD(P)-bd_dom_sf"/>
</dbReference>
<dbReference type="CDD" id="cd05257">
    <property type="entry name" value="Arna_like_SDR_e"/>
    <property type="match status" value="1"/>
</dbReference>
<dbReference type="Proteomes" id="UP000540266">
    <property type="component" value="Chromosome"/>
</dbReference>
<evidence type="ECO:0000313" key="3">
    <source>
        <dbReference type="EMBL" id="QPK07876.1"/>
    </source>
</evidence>
<dbReference type="RefSeq" id="WP_012482749.1">
    <property type="nucleotide sequence ID" value="NZ_CP013532.1"/>
</dbReference>
<keyword evidence="2" id="KW-0456">Lyase</keyword>
<dbReference type="GeneID" id="45956160"/>
<dbReference type="Pfam" id="PF16363">
    <property type="entry name" value="GDP_Man_Dehyd"/>
    <property type="match status" value="1"/>
</dbReference>
<dbReference type="GO" id="GO:0016831">
    <property type="term" value="F:carboxy-lyase activity"/>
    <property type="evidence" value="ECO:0007669"/>
    <property type="project" value="InterPro"/>
</dbReference>
<reference evidence="2 4" key="1">
    <citation type="submission" date="2015-11" db="EMBL/GenBank/DDBJ databases">
        <title>The limits of bacterial species coexistence and the symbiotic plasmid transference in sympatric Rhizobium populations.</title>
        <authorList>
            <person name="Perez-Carrascal O.M."/>
            <person name="VanInsberghe D."/>
            <person name="Juarez S."/>
            <person name="Polz M.F."/>
            <person name="Vinuesa P."/>
            <person name="Gonzalez V."/>
        </authorList>
    </citation>
    <scope>NUCLEOTIDE SEQUENCE [LARGE SCALE GENOMIC DNA]</scope>
    <source>
        <strain evidence="2 4">N771</strain>
    </source>
</reference>
<reference evidence="3 5" key="2">
    <citation type="submission" date="2020-11" db="EMBL/GenBank/DDBJ databases">
        <title>Indigenous Rhizobia Nodulating Common beans in Western Kenya.</title>
        <authorList>
            <person name="Wekesa C.S."/>
            <person name="Oelmueller R."/>
            <person name="Furch A.C."/>
        </authorList>
    </citation>
    <scope>NUCLEOTIDE SEQUENCE [LARGE SCALE GENOMIC DNA]</scope>
    <source>
        <strain evidence="5">BS3</strain>
        <strain evidence="3">S3</strain>
    </source>
</reference>